<protein>
    <submittedName>
        <fullName evidence="2">Uncharacterized protein</fullName>
    </submittedName>
</protein>
<accession>A0A085MB41</accession>
<feature type="transmembrane region" description="Helical" evidence="1">
    <location>
        <begin position="170"/>
        <end position="192"/>
    </location>
</feature>
<keyword evidence="3" id="KW-1185">Reference proteome</keyword>
<reference evidence="2 3" key="1">
    <citation type="journal article" date="2014" name="Nat. Genet.">
        <title>Genome and transcriptome of the porcine whipworm Trichuris suis.</title>
        <authorList>
            <person name="Jex A.R."/>
            <person name="Nejsum P."/>
            <person name="Schwarz E.M."/>
            <person name="Hu L."/>
            <person name="Young N.D."/>
            <person name="Hall R.S."/>
            <person name="Korhonen P.K."/>
            <person name="Liao S."/>
            <person name="Thamsborg S."/>
            <person name="Xia J."/>
            <person name="Xu P."/>
            <person name="Wang S."/>
            <person name="Scheerlinck J.P."/>
            <person name="Hofmann A."/>
            <person name="Sternberg P.W."/>
            <person name="Wang J."/>
            <person name="Gasser R.B."/>
        </authorList>
    </citation>
    <scope>NUCLEOTIDE SEQUENCE [LARGE SCALE GENOMIC DNA]</scope>
    <source>
        <strain evidence="2">DCEP-RM93M</strain>
    </source>
</reference>
<proteinExistence type="predicted"/>
<keyword evidence="1" id="KW-0812">Transmembrane</keyword>
<gene>
    <name evidence="2" type="ORF">M513_04584</name>
</gene>
<name>A0A085MB41_9BILA</name>
<dbReference type="Proteomes" id="UP000030764">
    <property type="component" value="Unassembled WGS sequence"/>
</dbReference>
<keyword evidence="1" id="KW-1133">Transmembrane helix</keyword>
<keyword evidence="1" id="KW-0472">Membrane</keyword>
<organism evidence="2 3">
    <name type="scientific">Trichuris suis</name>
    <name type="common">pig whipworm</name>
    <dbReference type="NCBI Taxonomy" id="68888"/>
    <lineage>
        <taxon>Eukaryota</taxon>
        <taxon>Metazoa</taxon>
        <taxon>Ecdysozoa</taxon>
        <taxon>Nematoda</taxon>
        <taxon>Enoplea</taxon>
        <taxon>Dorylaimia</taxon>
        <taxon>Trichinellida</taxon>
        <taxon>Trichuridae</taxon>
        <taxon>Trichuris</taxon>
    </lineage>
</organism>
<evidence type="ECO:0000313" key="2">
    <source>
        <dbReference type="EMBL" id="KFD54437.1"/>
    </source>
</evidence>
<evidence type="ECO:0000313" key="3">
    <source>
        <dbReference type="Proteomes" id="UP000030764"/>
    </source>
</evidence>
<evidence type="ECO:0000256" key="1">
    <source>
        <dbReference type="SAM" id="Phobius"/>
    </source>
</evidence>
<dbReference type="AlphaFoldDB" id="A0A085MB41"/>
<sequence length="222" mass="24591">MFIEQRRQPVAIYASANIEYWSSCRTIVHRLTDLQNLVYSGTLRAEFEQRCTLCPWTAYLLVLSLGNVPKRCLFDTCTFSNCSGVMEILVCLWALRVLLSVTHAYGGQNETIPPDTDGRLQSEDKWNTDAASGTFNPIGVSVAWLNVGLVDLLDTVLTMGANGIAALRNAYVSCIGVTLLLQLLLICIVLSYREWQAAQTALELKRTSRLNFAQFSAIAGCD</sequence>
<dbReference type="EMBL" id="KL363207">
    <property type="protein sequence ID" value="KFD54437.1"/>
    <property type="molecule type" value="Genomic_DNA"/>
</dbReference>